<dbReference type="EMBL" id="OMOF01000955">
    <property type="protein sequence ID" value="SPF56964.1"/>
    <property type="molecule type" value="Genomic_DNA"/>
</dbReference>
<sequence length="92" mass="9988">MANEVEMKKTLGLTGVTVNAMALIAPGAFLWLTFQMQAAQVDTAGNSTAADMFSGLILVQFPMLNLPSSTRMQAQEVPITLQNNRFLIKKSI</sequence>
<dbReference type="Proteomes" id="UP000238916">
    <property type="component" value="Unassembled WGS sequence"/>
</dbReference>
<feature type="transmembrane region" description="Helical" evidence="1">
    <location>
        <begin position="12"/>
        <end position="32"/>
    </location>
</feature>
<gene>
    <name evidence="2" type="ORF">SBF1_9590002</name>
</gene>
<proteinExistence type="predicted"/>
<accession>A0A2U3LYQ8</accession>
<keyword evidence="1" id="KW-1133">Transmembrane helix</keyword>
<organism evidence="2 3">
    <name type="scientific">Candidatus Desulfosporosinus infrequens</name>
    <dbReference type="NCBI Taxonomy" id="2043169"/>
    <lineage>
        <taxon>Bacteria</taxon>
        <taxon>Bacillati</taxon>
        <taxon>Bacillota</taxon>
        <taxon>Clostridia</taxon>
        <taxon>Eubacteriales</taxon>
        <taxon>Desulfitobacteriaceae</taxon>
        <taxon>Desulfosporosinus</taxon>
    </lineage>
</organism>
<evidence type="ECO:0000256" key="1">
    <source>
        <dbReference type="SAM" id="Phobius"/>
    </source>
</evidence>
<protein>
    <submittedName>
        <fullName evidence="2">Uncharacterized protein</fullName>
    </submittedName>
</protein>
<evidence type="ECO:0000313" key="2">
    <source>
        <dbReference type="EMBL" id="SPF56964.1"/>
    </source>
</evidence>
<keyword evidence="1" id="KW-0812">Transmembrane</keyword>
<keyword evidence="1" id="KW-0472">Membrane</keyword>
<dbReference type="AlphaFoldDB" id="A0A2U3LYQ8"/>
<evidence type="ECO:0000313" key="3">
    <source>
        <dbReference type="Proteomes" id="UP000238916"/>
    </source>
</evidence>
<name>A0A2U3LYQ8_9FIRM</name>
<reference evidence="3" key="1">
    <citation type="submission" date="2018-02" db="EMBL/GenBank/DDBJ databases">
        <authorList>
            <person name="Hausmann B."/>
        </authorList>
    </citation>
    <scope>NUCLEOTIDE SEQUENCE [LARGE SCALE GENOMIC DNA]</scope>
    <source>
        <strain evidence="3">Peat soil MAG SbF1</strain>
    </source>
</reference>